<proteinExistence type="predicted"/>
<dbReference type="AlphaFoldDB" id="B0WQA6"/>
<dbReference type="HOGENOM" id="CLU_2576190_0_0_1"/>
<reference evidence="1" key="1">
    <citation type="submission" date="2007-03" db="EMBL/GenBank/DDBJ databases">
        <title>Annotation of Culex pipiens quinquefasciatus.</title>
        <authorList>
            <consortium name="The Broad Institute Genome Sequencing Platform"/>
            <person name="Atkinson P.W."/>
            <person name="Hemingway J."/>
            <person name="Christensen B.M."/>
            <person name="Higgs S."/>
            <person name="Kodira C."/>
            <person name="Hannick L."/>
            <person name="Megy K."/>
            <person name="O'Leary S."/>
            <person name="Pearson M."/>
            <person name="Haas B.J."/>
            <person name="Mauceli E."/>
            <person name="Wortman J.R."/>
            <person name="Lee N.H."/>
            <person name="Guigo R."/>
            <person name="Stanke M."/>
            <person name="Alvarado L."/>
            <person name="Amedeo P."/>
            <person name="Antoine C.H."/>
            <person name="Arensburger P."/>
            <person name="Bidwell S.L."/>
            <person name="Crawford M."/>
            <person name="Camaro F."/>
            <person name="Devon K."/>
            <person name="Engels R."/>
            <person name="Hammond M."/>
            <person name="Howarth C."/>
            <person name="Koehrsen M."/>
            <person name="Lawson D."/>
            <person name="Montgomery P."/>
            <person name="Nene V."/>
            <person name="Nusbaum C."/>
            <person name="Puiu D."/>
            <person name="Romero-Severson J."/>
            <person name="Severson D.W."/>
            <person name="Shumway M."/>
            <person name="Sisk P."/>
            <person name="Stolte C."/>
            <person name="Zeng Q."/>
            <person name="Eisenstadt E."/>
            <person name="Fraser-Liggett C."/>
            <person name="Strausberg R."/>
            <person name="Galagan J."/>
            <person name="Birren B."/>
            <person name="Collins F.H."/>
        </authorList>
    </citation>
    <scope>NUCLEOTIDE SEQUENCE [LARGE SCALE GENOMIC DNA]</scope>
    <source>
        <strain evidence="1">JHB</strain>
    </source>
</reference>
<name>B0WQA6_CULQU</name>
<organism>
    <name type="scientific">Culex quinquefasciatus</name>
    <name type="common">Southern house mosquito</name>
    <name type="synonym">Culex pungens</name>
    <dbReference type="NCBI Taxonomy" id="7176"/>
    <lineage>
        <taxon>Eukaryota</taxon>
        <taxon>Metazoa</taxon>
        <taxon>Ecdysozoa</taxon>
        <taxon>Arthropoda</taxon>
        <taxon>Hexapoda</taxon>
        <taxon>Insecta</taxon>
        <taxon>Pterygota</taxon>
        <taxon>Neoptera</taxon>
        <taxon>Endopterygota</taxon>
        <taxon>Diptera</taxon>
        <taxon>Nematocera</taxon>
        <taxon>Culicoidea</taxon>
        <taxon>Culicidae</taxon>
        <taxon>Culicinae</taxon>
        <taxon>Culicini</taxon>
        <taxon>Culex</taxon>
        <taxon>Culex</taxon>
    </lineage>
</organism>
<keyword evidence="3" id="KW-1185">Reference proteome</keyword>
<evidence type="ECO:0000313" key="1">
    <source>
        <dbReference type="EMBL" id="EDS32769.1"/>
    </source>
</evidence>
<evidence type="ECO:0000313" key="3">
    <source>
        <dbReference type="Proteomes" id="UP000002320"/>
    </source>
</evidence>
<dbReference type="KEGG" id="cqu:CpipJ_CPIJ009228"/>
<dbReference type="EMBL" id="DS232037">
    <property type="protein sequence ID" value="EDS32769.1"/>
    <property type="molecule type" value="Genomic_DNA"/>
</dbReference>
<dbReference type="EnsemblMetazoa" id="CPIJ009228-RA">
    <property type="protein sequence ID" value="CPIJ009228-PA"/>
    <property type="gene ID" value="CPIJ009228"/>
</dbReference>
<dbReference type="VEuPathDB" id="VectorBase:CPIJ009228"/>
<evidence type="ECO:0000313" key="2">
    <source>
        <dbReference type="EnsemblMetazoa" id="CPIJ009228-PA"/>
    </source>
</evidence>
<dbReference type="InParanoid" id="B0WQA6"/>
<gene>
    <name evidence="2" type="primary">6041663</name>
    <name evidence="1" type="ORF">CpipJ_CPIJ009228</name>
</gene>
<reference evidence="2" key="2">
    <citation type="submission" date="2020-05" db="UniProtKB">
        <authorList>
            <consortium name="EnsemblMetazoa"/>
        </authorList>
    </citation>
    <scope>IDENTIFICATION</scope>
    <source>
        <strain evidence="2">JHB</strain>
    </source>
</reference>
<accession>B0WQA6</accession>
<dbReference type="Proteomes" id="UP000002320">
    <property type="component" value="Unassembled WGS sequence"/>
</dbReference>
<sequence>MPTRDSTWGWEVGVRCVRIWECFTQSCDNGVPVMYSYRFVSTASSYILNIQHQLPPGVLEPANPVRYGVTMSTEWTDERTR</sequence>
<protein>
    <submittedName>
        <fullName evidence="1 2">Uncharacterized protein</fullName>
    </submittedName>
</protein>